<dbReference type="RefSeq" id="WP_120636475.1">
    <property type="nucleotide sequence ID" value="NZ_RAQU01000005.1"/>
</dbReference>
<dbReference type="FunFam" id="1.10.287.130:FF:000008">
    <property type="entry name" value="Two-component sensor histidine kinase"/>
    <property type="match status" value="1"/>
</dbReference>
<dbReference type="GO" id="GO:0000155">
    <property type="term" value="F:phosphorelay sensor kinase activity"/>
    <property type="evidence" value="ECO:0007669"/>
    <property type="project" value="InterPro"/>
</dbReference>
<dbReference type="SMART" id="SM00388">
    <property type="entry name" value="HisKA"/>
    <property type="match status" value="1"/>
</dbReference>
<keyword evidence="6" id="KW-0808">Transferase</keyword>
<dbReference type="PROSITE" id="PS50109">
    <property type="entry name" value="HIS_KIN"/>
    <property type="match status" value="1"/>
</dbReference>
<dbReference type="Pfam" id="PF08448">
    <property type="entry name" value="PAS_4"/>
    <property type="match status" value="1"/>
</dbReference>
<keyword evidence="5" id="KW-0597">Phosphoprotein</keyword>
<dbReference type="Gene3D" id="1.10.287.130">
    <property type="match status" value="1"/>
</dbReference>
<dbReference type="InterPro" id="IPR003661">
    <property type="entry name" value="HisK_dim/P_dom"/>
</dbReference>
<dbReference type="Gene3D" id="3.30.450.20">
    <property type="entry name" value="PAS domain"/>
    <property type="match status" value="1"/>
</dbReference>
<keyword evidence="8" id="KW-0418">Kinase</keyword>
<comment type="catalytic activity">
    <reaction evidence="1">
        <text>ATP + protein L-histidine = ADP + protein N-phospho-L-histidine.</text>
        <dbReference type="EC" id="2.7.13.3"/>
    </reaction>
</comment>
<dbReference type="GO" id="GO:0016036">
    <property type="term" value="P:cellular response to phosphate starvation"/>
    <property type="evidence" value="ECO:0007669"/>
    <property type="project" value="TreeGrafter"/>
</dbReference>
<dbReference type="SUPFAM" id="SSF47384">
    <property type="entry name" value="Homodimeric domain of signal transducing histidine kinase"/>
    <property type="match status" value="1"/>
</dbReference>
<evidence type="ECO:0000313" key="14">
    <source>
        <dbReference type="EMBL" id="RKK06070.1"/>
    </source>
</evidence>
<dbReference type="SUPFAM" id="SSF55785">
    <property type="entry name" value="PYP-like sensor domain (PAS domain)"/>
    <property type="match status" value="1"/>
</dbReference>
<dbReference type="CDD" id="cd00075">
    <property type="entry name" value="HATPase"/>
    <property type="match status" value="1"/>
</dbReference>
<dbReference type="InParanoid" id="A0A3A9JI42"/>
<evidence type="ECO:0000256" key="10">
    <source>
        <dbReference type="ARBA" id="ARBA00023012"/>
    </source>
</evidence>
<organism evidence="14 17">
    <name type="scientific">Teichococcus wenyumeiae</name>
    <dbReference type="NCBI Taxonomy" id="2478470"/>
    <lineage>
        <taxon>Bacteria</taxon>
        <taxon>Pseudomonadati</taxon>
        <taxon>Pseudomonadota</taxon>
        <taxon>Alphaproteobacteria</taxon>
        <taxon>Acetobacterales</taxon>
        <taxon>Roseomonadaceae</taxon>
        <taxon>Roseomonas</taxon>
    </lineage>
</organism>
<keyword evidence="4" id="KW-1003">Cell membrane</keyword>
<dbReference type="FunCoup" id="A0A3A9JI42">
    <property type="interactions" value="649"/>
</dbReference>
<protein>
    <recommendedName>
        <fullName evidence="3">histidine kinase</fullName>
        <ecNumber evidence="3">2.7.13.3</ecNumber>
    </recommendedName>
</protein>
<dbReference type="InterPro" id="IPR003594">
    <property type="entry name" value="HATPase_dom"/>
</dbReference>
<dbReference type="InterPro" id="IPR050351">
    <property type="entry name" value="BphY/WalK/GraS-like"/>
</dbReference>
<evidence type="ECO:0000256" key="11">
    <source>
        <dbReference type="ARBA" id="ARBA00023136"/>
    </source>
</evidence>
<evidence type="ECO:0000259" key="13">
    <source>
        <dbReference type="PROSITE" id="PS50109"/>
    </source>
</evidence>
<reference evidence="14 17" key="1">
    <citation type="submission" date="2018-09" db="EMBL/GenBank/DDBJ databases">
        <title>Roseomonas sp. nov., isolated from feces of Tibetan antelopes in the Qinghai-Tibet plateau, China.</title>
        <authorList>
            <person name="Tian Z."/>
        </authorList>
    </citation>
    <scope>NUCLEOTIDE SEQUENCE [LARGE SCALE GENOMIC DNA]</scope>
    <source>
        <strain evidence="15 16">Z23</strain>
        <strain evidence="14 17">Z24</strain>
    </source>
</reference>
<dbReference type="GO" id="GO:0005886">
    <property type="term" value="C:plasma membrane"/>
    <property type="evidence" value="ECO:0007669"/>
    <property type="project" value="UniProtKB-SubCell"/>
</dbReference>
<dbReference type="InterPro" id="IPR005467">
    <property type="entry name" value="His_kinase_dom"/>
</dbReference>
<keyword evidence="12" id="KW-0812">Transmembrane</keyword>
<dbReference type="InterPro" id="IPR036890">
    <property type="entry name" value="HATPase_C_sf"/>
</dbReference>
<evidence type="ECO:0000313" key="16">
    <source>
        <dbReference type="Proteomes" id="UP000274097"/>
    </source>
</evidence>
<dbReference type="PANTHER" id="PTHR45453:SF1">
    <property type="entry name" value="PHOSPHATE REGULON SENSOR PROTEIN PHOR"/>
    <property type="match status" value="1"/>
</dbReference>
<evidence type="ECO:0000256" key="3">
    <source>
        <dbReference type="ARBA" id="ARBA00012438"/>
    </source>
</evidence>
<feature type="domain" description="Histidine kinase" evidence="13">
    <location>
        <begin position="244"/>
        <end position="464"/>
    </location>
</feature>
<dbReference type="EMBL" id="RAQU01000005">
    <property type="protein sequence ID" value="RKK06070.1"/>
    <property type="molecule type" value="Genomic_DNA"/>
</dbReference>
<feature type="transmembrane region" description="Helical" evidence="12">
    <location>
        <begin position="14"/>
        <end position="35"/>
    </location>
</feature>
<dbReference type="InterPro" id="IPR004358">
    <property type="entry name" value="Sig_transdc_His_kin-like_C"/>
</dbReference>
<dbReference type="GO" id="GO:0004721">
    <property type="term" value="F:phosphoprotein phosphatase activity"/>
    <property type="evidence" value="ECO:0007669"/>
    <property type="project" value="TreeGrafter"/>
</dbReference>
<evidence type="ECO:0000256" key="5">
    <source>
        <dbReference type="ARBA" id="ARBA00022553"/>
    </source>
</evidence>
<dbReference type="SUPFAM" id="SSF55874">
    <property type="entry name" value="ATPase domain of HSP90 chaperone/DNA topoisomerase II/histidine kinase"/>
    <property type="match status" value="1"/>
</dbReference>
<dbReference type="Proteomes" id="UP000278036">
    <property type="component" value="Unassembled WGS sequence"/>
</dbReference>
<dbReference type="EMBL" id="RFLX01000001">
    <property type="protein sequence ID" value="RMI27340.1"/>
    <property type="molecule type" value="Genomic_DNA"/>
</dbReference>
<accession>A0A3A9JI42</accession>
<dbReference type="Pfam" id="PF00512">
    <property type="entry name" value="HisKA"/>
    <property type="match status" value="1"/>
</dbReference>
<dbReference type="OrthoDB" id="9813151at2"/>
<evidence type="ECO:0000256" key="12">
    <source>
        <dbReference type="SAM" id="Phobius"/>
    </source>
</evidence>
<evidence type="ECO:0000313" key="15">
    <source>
        <dbReference type="EMBL" id="RMI27340.1"/>
    </source>
</evidence>
<comment type="caution">
    <text evidence="14">The sequence shown here is derived from an EMBL/GenBank/DDBJ whole genome shotgun (WGS) entry which is preliminary data.</text>
</comment>
<evidence type="ECO:0000256" key="9">
    <source>
        <dbReference type="ARBA" id="ARBA00022840"/>
    </source>
</evidence>
<dbReference type="PANTHER" id="PTHR45453">
    <property type="entry name" value="PHOSPHATE REGULON SENSOR PROTEIN PHOR"/>
    <property type="match status" value="1"/>
</dbReference>
<dbReference type="Pfam" id="PF02518">
    <property type="entry name" value="HATPase_c"/>
    <property type="match status" value="1"/>
</dbReference>
<evidence type="ECO:0000256" key="4">
    <source>
        <dbReference type="ARBA" id="ARBA00022475"/>
    </source>
</evidence>
<gene>
    <name evidence="14" type="ORF">D6Z83_01040</name>
    <name evidence="15" type="ORF">EBE87_02960</name>
</gene>
<dbReference type="PRINTS" id="PR00344">
    <property type="entry name" value="BCTRLSENSOR"/>
</dbReference>
<dbReference type="Gene3D" id="3.30.565.10">
    <property type="entry name" value="Histidine kinase-like ATPase, C-terminal domain"/>
    <property type="match status" value="1"/>
</dbReference>
<dbReference type="InterPro" id="IPR013656">
    <property type="entry name" value="PAS_4"/>
</dbReference>
<comment type="subcellular location">
    <subcellularLocation>
        <location evidence="2">Cell membrane</location>
    </subcellularLocation>
</comment>
<dbReference type="EC" id="2.7.13.3" evidence="3"/>
<feature type="transmembrane region" description="Helical" evidence="12">
    <location>
        <begin position="42"/>
        <end position="62"/>
    </location>
</feature>
<keyword evidence="12" id="KW-1133">Transmembrane helix</keyword>
<dbReference type="InterPro" id="IPR036097">
    <property type="entry name" value="HisK_dim/P_sf"/>
</dbReference>
<dbReference type="FunFam" id="3.30.565.10:FF:000006">
    <property type="entry name" value="Sensor histidine kinase WalK"/>
    <property type="match status" value="1"/>
</dbReference>
<sequence length="464" mass="49334">MPQSETPPLSWGRVLASATLMGGVPVLVFLGFGAAGALRPALALLGAGLSALAALAVSALWLSSLARLSAVLRRALDGRGEEPVPASLPLLPAMRDMAETTARLARSLDERGALVGRLRRADAAILESLPDPLLVLAEDRTALRANRAARRLFGVPEADARPLSGDTGALLRHPALAGAVDRALAEGSVQTADLVLPVPIARELAVQVIPLDPPLADGGRLIVQLVDRTRERAVERMRADFVANASHELRTPLASLIGFIETLRGPAEDDPDARRRFLGIMAEQSERMRRLIDDLLGLSRIELQEHQAPTGEVPLAALARSEAEALGPILAARQVSLDLSLDDAALAAPADPGQLGQVLRNLLENAVRHGRQGGRVRLTVLRAEGARPGVVLEVSDDGPGIPREHIPRLTERFYRVDKGRSRSAGGTGLGLAIVKHIVNRHRGQLVIESEEGSGATFRVWLPSS</sequence>
<keyword evidence="16" id="KW-1185">Reference proteome</keyword>
<proteinExistence type="predicted"/>
<dbReference type="SMART" id="SM00387">
    <property type="entry name" value="HATPase_c"/>
    <property type="match status" value="1"/>
</dbReference>
<evidence type="ECO:0000256" key="7">
    <source>
        <dbReference type="ARBA" id="ARBA00022741"/>
    </source>
</evidence>
<name>A0A3A9JI42_9PROT</name>
<evidence type="ECO:0000256" key="8">
    <source>
        <dbReference type="ARBA" id="ARBA00022777"/>
    </source>
</evidence>
<evidence type="ECO:0000313" key="17">
    <source>
        <dbReference type="Proteomes" id="UP000278036"/>
    </source>
</evidence>
<keyword evidence="7" id="KW-0547">Nucleotide-binding</keyword>
<dbReference type="Proteomes" id="UP000274097">
    <property type="component" value="Unassembled WGS sequence"/>
</dbReference>
<evidence type="ECO:0000256" key="1">
    <source>
        <dbReference type="ARBA" id="ARBA00000085"/>
    </source>
</evidence>
<evidence type="ECO:0000256" key="6">
    <source>
        <dbReference type="ARBA" id="ARBA00022679"/>
    </source>
</evidence>
<keyword evidence="10" id="KW-0902">Two-component regulatory system</keyword>
<evidence type="ECO:0000256" key="2">
    <source>
        <dbReference type="ARBA" id="ARBA00004236"/>
    </source>
</evidence>
<keyword evidence="11 12" id="KW-0472">Membrane</keyword>
<dbReference type="GO" id="GO:0005524">
    <property type="term" value="F:ATP binding"/>
    <property type="evidence" value="ECO:0007669"/>
    <property type="project" value="UniProtKB-KW"/>
</dbReference>
<keyword evidence="9" id="KW-0067">ATP-binding</keyword>
<dbReference type="InterPro" id="IPR035965">
    <property type="entry name" value="PAS-like_dom_sf"/>
</dbReference>
<dbReference type="AlphaFoldDB" id="A0A3A9JI42"/>
<dbReference type="CDD" id="cd00082">
    <property type="entry name" value="HisKA"/>
    <property type="match status" value="1"/>
</dbReference>